<keyword evidence="7" id="KW-0406">Ion transport</keyword>
<evidence type="ECO:0000256" key="4">
    <source>
        <dbReference type="ARBA" id="ARBA00022475"/>
    </source>
</evidence>
<reference evidence="10 11" key="1">
    <citation type="submission" date="2011-07" db="EMBL/GenBank/DDBJ databases">
        <authorList>
            <person name="Harkins D.M."/>
            <person name="Madupu R."/>
            <person name="Durkin A.S."/>
            <person name="Torralba M."/>
            <person name="Methe B."/>
            <person name="Sutton G.G."/>
            <person name="Nelson K.E."/>
        </authorList>
    </citation>
    <scope>NUCLEOTIDE SEQUENCE [LARGE SCALE GENOMIC DNA]</scope>
    <source>
        <strain evidence="10 11">X</strain>
    </source>
</reference>
<feature type="transmembrane region" description="Helical" evidence="9">
    <location>
        <begin position="70"/>
        <end position="86"/>
    </location>
</feature>
<keyword evidence="8 9" id="KW-0472">Membrane</keyword>
<evidence type="ECO:0000256" key="1">
    <source>
        <dbReference type="ARBA" id="ARBA00004651"/>
    </source>
</evidence>
<feature type="transmembrane region" description="Helical" evidence="9">
    <location>
        <begin position="312"/>
        <end position="333"/>
    </location>
</feature>
<dbReference type="PANTHER" id="PTHR32024">
    <property type="entry name" value="TRK SYSTEM POTASSIUM UPTAKE PROTEIN TRKG-RELATED"/>
    <property type="match status" value="1"/>
</dbReference>
<keyword evidence="3" id="KW-0813">Transport</keyword>
<accession>F9PCV6</accession>
<dbReference type="Pfam" id="PF02386">
    <property type="entry name" value="TrkH"/>
    <property type="match status" value="1"/>
</dbReference>
<evidence type="ECO:0000256" key="7">
    <source>
        <dbReference type="ARBA" id="ARBA00023065"/>
    </source>
</evidence>
<evidence type="ECO:0000256" key="9">
    <source>
        <dbReference type="SAM" id="Phobius"/>
    </source>
</evidence>
<evidence type="ECO:0000256" key="2">
    <source>
        <dbReference type="ARBA" id="ARBA00009137"/>
    </source>
</evidence>
<comment type="similarity">
    <text evidence="2">Belongs to the TrkH potassium transport family.</text>
</comment>
<evidence type="ECO:0000256" key="3">
    <source>
        <dbReference type="ARBA" id="ARBA00022448"/>
    </source>
</evidence>
<dbReference type="PATRIC" id="fig|997830.4.peg.242"/>
<dbReference type="AlphaFoldDB" id="F9PCV6"/>
<evidence type="ECO:0000256" key="8">
    <source>
        <dbReference type="ARBA" id="ARBA00023136"/>
    </source>
</evidence>
<feature type="transmembrane region" description="Helical" evidence="9">
    <location>
        <begin position="133"/>
        <end position="155"/>
    </location>
</feature>
<dbReference type="GO" id="GO:0005886">
    <property type="term" value="C:plasma membrane"/>
    <property type="evidence" value="ECO:0007669"/>
    <property type="project" value="UniProtKB-SubCell"/>
</dbReference>
<comment type="subcellular location">
    <subcellularLocation>
        <location evidence="1">Cell membrane</location>
        <topology evidence="1">Multi-pass membrane protein</topology>
    </subcellularLocation>
</comment>
<dbReference type="GO" id="GO:0008324">
    <property type="term" value="F:monoatomic cation transmembrane transporter activity"/>
    <property type="evidence" value="ECO:0007669"/>
    <property type="project" value="InterPro"/>
</dbReference>
<feature type="transmembrane region" description="Helical" evidence="9">
    <location>
        <begin position="192"/>
        <end position="211"/>
    </location>
</feature>
<sequence>MGVLVFALAIMDNAKNSHLEVMKAEVPGPVFGKVVSKLKNTAQILYILYLAMFALFVVIYYLAGMPLYDSFVIAMGTAGTGGFTVYNDGIAHYNSSLITYLTSVGVLMFGVNFNLYYYLMLRRVKEFFFDEELRAYLLIVVVSTGLITLNTLHLYSGVSQSFEMAFFQVSNIITTTGFGYGNITNWPLFSQYILLMLMAIGGSAGSTAGGLKVMRGVILAKIAKNQFLSTISPHRVLTLHVNQTVVDKDTQHKILKYFVVYVMILLSLIFIISLDADNLMIVTSAVFSCFNNIGPILGTTASFSIFSPFSKLLLSFAMIAGRLEIYPIILLFMKRTWSKR</sequence>
<dbReference type="PANTHER" id="PTHR32024:SF2">
    <property type="entry name" value="TRK SYSTEM POTASSIUM UPTAKE PROTEIN TRKG-RELATED"/>
    <property type="match status" value="1"/>
</dbReference>
<organism evidence="10 11">
    <name type="scientific">Streptococcus infantis X</name>
    <dbReference type="NCBI Taxonomy" id="997830"/>
    <lineage>
        <taxon>Bacteria</taxon>
        <taxon>Bacillati</taxon>
        <taxon>Bacillota</taxon>
        <taxon>Bacilli</taxon>
        <taxon>Lactobacillales</taxon>
        <taxon>Streptococcaceae</taxon>
        <taxon>Streptococcus</taxon>
    </lineage>
</organism>
<dbReference type="EMBL" id="AFUQ01000001">
    <property type="protein sequence ID" value="EGV14977.1"/>
    <property type="molecule type" value="Genomic_DNA"/>
</dbReference>
<feature type="transmembrane region" description="Helical" evidence="9">
    <location>
        <begin position="254"/>
        <end position="274"/>
    </location>
</feature>
<gene>
    <name evidence="10" type="ORF">HMPREF1124_0752</name>
</gene>
<evidence type="ECO:0000313" key="11">
    <source>
        <dbReference type="Proteomes" id="UP000003399"/>
    </source>
</evidence>
<keyword evidence="6 9" id="KW-1133">Transmembrane helix</keyword>
<dbReference type="InterPro" id="IPR003445">
    <property type="entry name" value="Cat_transpt"/>
</dbReference>
<feature type="transmembrane region" description="Helical" evidence="9">
    <location>
        <begin position="43"/>
        <end position="63"/>
    </location>
</feature>
<dbReference type="GO" id="GO:0030001">
    <property type="term" value="P:metal ion transport"/>
    <property type="evidence" value="ECO:0007669"/>
    <property type="project" value="UniProtKB-ARBA"/>
</dbReference>
<protein>
    <submittedName>
        <fullName evidence="10">Cation transport protein</fullName>
    </submittedName>
</protein>
<keyword evidence="4" id="KW-1003">Cell membrane</keyword>
<comment type="caution">
    <text evidence="10">The sequence shown here is derived from an EMBL/GenBank/DDBJ whole genome shotgun (WGS) entry which is preliminary data.</text>
</comment>
<dbReference type="eggNOG" id="COG0168">
    <property type="taxonomic scope" value="Bacteria"/>
</dbReference>
<dbReference type="Proteomes" id="UP000003399">
    <property type="component" value="Unassembled WGS sequence"/>
</dbReference>
<proteinExistence type="inferred from homology"/>
<evidence type="ECO:0000256" key="5">
    <source>
        <dbReference type="ARBA" id="ARBA00022692"/>
    </source>
</evidence>
<name>F9PCV6_9STRE</name>
<feature type="transmembrane region" description="Helical" evidence="9">
    <location>
        <begin position="98"/>
        <end position="121"/>
    </location>
</feature>
<keyword evidence="5 9" id="KW-0812">Transmembrane</keyword>
<evidence type="ECO:0000313" key="10">
    <source>
        <dbReference type="EMBL" id="EGV14977.1"/>
    </source>
</evidence>
<evidence type="ECO:0000256" key="6">
    <source>
        <dbReference type="ARBA" id="ARBA00022989"/>
    </source>
</evidence>